<dbReference type="EMBL" id="FMHW01000002">
    <property type="protein sequence ID" value="SCL36805.1"/>
    <property type="molecule type" value="Genomic_DNA"/>
</dbReference>
<dbReference type="PANTHER" id="PTHR13504:SF38">
    <property type="entry name" value="FIDO DOMAIN-CONTAINING PROTEIN"/>
    <property type="match status" value="1"/>
</dbReference>
<dbReference type="PANTHER" id="PTHR13504">
    <property type="entry name" value="FIDO DOMAIN-CONTAINING PROTEIN DDB_G0283145"/>
    <property type="match status" value="1"/>
</dbReference>
<accession>A0A1C6T5V1</accession>
<dbReference type="PROSITE" id="PS51459">
    <property type="entry name" value="FIDO"/>
    <property type="match status" value="1"/>
</dbReference>
<dbReference type="SUPFAM" id="SSF140931">
    <property type="entry name" value="Fic-like"/>
    <property type="match status" value="1"/>
</dbReference>
<dbReference type="InterPro" id="IPR003812">
    <property type="entry name" value="Fido"/>
</dbReference>
<evidence type="ECO:0000256" key="2">
    <source>
        <dbReference type="PIRSR" id="PIRSR640198-1"/>
    </source>
</evidence>
<dbReference type="PIRSF" id="PIRSF038925">
    <property type="entry name" value="AMP-prot_trans"/>
    <property type="match status" value="1"/>
</dbReference>
<protein>
    <submittedName>
        <fullName evidence="5">Fic family protein</fullName>
    </submittedName>
</protein>
<feature type="binding site" evidence="1">
    <location>
        <begin position="230"/>
        <end position="236"/>
    </location>
    <ligand>
        <name>ATP</name>
        <dbReference type="ChEBI" id="CHEBI:30616"/>
    </ligand>
</feature>
<dbReference type="Proteomes" id="UP000198959">
    <property type="component" value="Unassembled WGS sequence"/>
</dbReference>
<evidence type="ECO:0000313" key="6">
    <source>
        <dbReference type="Proteomes" id="UP000198959"/>
    </source>
</evidence>
<keyword evidence="1" id="KW-0547">Nucleotide-binding</keyword>
<dbReference type="InterPro" id="IPR026287">
    <property type="entry name" value="SoFic-like"/>
</dbReference>
<feature type="binding site" evidence="1">
    <location>
        <position position="225"/>
    </location>
    <ligand>
        <name>ATP</name>
        <dbReference type="ChEBI" id="CHEBI:30616"/>
    </ligand>
</feature>
<dbReference type="Pfam" id="PF13784">
    <property type="entry name" value="Fic_N"/>
    <property type="match status" value="1"/>
</dbReference>
<dbReference type="Gene3D" id="1.10.3290.10">
    <property type="entry name" value="Fido-like domain"/>
    <property type="match status" value="1"/>
</dbReference>
<dbReference type="InterPro" id="IPR036597">
    <property type="entry name" value="Fido-like_dom_sf"/>
</dbReference>
<keyword evidence="1" id="KW-0067">ATP-binding</keyword>
<feature type="active site" evidence="2">
    <location>
        <position position="225"/>
    </location>
</feature>
<feature type="binding site" evidence="1">
    <location>
        <position position="91"/>
    </location>
    <ligand>
        <name>ATP</name>
        <dbReference type="ChEBI" id="CHEBI:30616"/>
    </ligand>
</feature>
<keyword evidence="6" id="KW-1185">Reference proteome</keyword>
<feature type="binding site" evidence="3">
    <location>
        <begin position="229"/>
        <end position="236"/>
    </location>
    <ligand>
        <name>ATP</name>
        <dbReference type="ChEBI" id="CHEBI:30616"/>
    </ligand>
</feature>
<gene>
    <name evidence="5" type="ORF">GA0074692_4451</name>
</gene>
<feature type="binding site" evidence="1">
    <location>
        <position position="267"/>
    </location>
    <ligand>
        <name>ATP</name>
        <dbReference type="ChEBI" id="CHEBI:30616"/>
    </ligand>
</feature>
<proteinExistence type="predicted"/>
<dbReference type="STRING" id="145854.GA0074692_4451"/>
<evidence type="ECO:0000256" key="3">
    <source>
        <dbReference type="PIRSR" id="PIRSR640198-2"/>
    </source>
</evidence>
<dbReference type="RefSeq" id="WP_218106699.1">
    <property type="nucleotide sequence ID" value="NZ_FMHW01000002.1"/>
</dbReference>
<feature type="domain" description="Fido" evidence="4">
    <location>
        <begin position="137"/>
        <end position="289"/>
    </location>
</feature>
<dbReference type="InterPro" id="IPR040198">
    <property type="entry name" value="Fido_containing"/>
</dbReference>
<evidence type="ECO:0000313" key="5">
    <source>
        <dbReference type="EMBL" id="SCL36805.1"/>
    </source>
</evidence>
<reference evidence="6" key="1">
    <citation type="submission" date="2016-06" db="EMBL/GenBank/DDBJ databases">
        <authorList>
            <person name="Varghese N."/>
            <person name="Submissions Spin"/>
        </authorList>
    </citation>
    <scope>NUCLEOTIDE SEQUENCE [LARGE SCALE GENOMIC DNA]</scope>
    <source>
        <strain evidence="6">DSM 43817</strain>
    </source>
</reference>
<dbReference type="GO" id="GO:0005524">
    <property type="term" value="F:ATP binding"/>
    <property type="evidence" value="ECO:0007669"/>
    <property type="project" value="UniProtKB-KW"/>
</dbReference>
<dbReference type="Pfam" id="PF02661">
    <property type="entry name" value="Fic"/>
    <property type="match status" value="1"/>
</dbReference>
<dbReference type="AlphaFoldDB" id="A0A1C6T5V1"/>
<evidence type="ECO:0000259" key="4">
    <source>
        <dbReference type="PROSITE" id="PS51459"/>
    </source>
</evidence>
<organism evidence="5 6">
    <name type="scientific">Micromonospora pallida</name>
    <dbReference type="NCBI Taxonomy" id="145854"/>
    <lineage>
        <taxon>Bacteria</taxon>
        <taxon>Bacillati</taxon>
        <taxon>Actinomycetota</taxon>
        <taxon>Actinomycetes</taxon>
        <taxon>Micromonosporales</taxon>
        <taxon>Micromonosporaceae</taxon>
        <taxon>Micromonospora</taxon>
    </lineage>
</organism>
<name>A0A1C6T5V1_9ACTN</name>
<dbReference type="InterPro" id="IPR025758">
    <property type="entry name" value="Fic/DOC_N"/>
</dbReference>
<evidence type="ECO:0000256" key="1">
    <source>
        <dbReference type="PIRSR" id="PIRSR038925-1"/>
    </source>
</evidence>
<sequence>MDIDAFRKSPMGELRPISGHDAYLGQDYRHFAFVPHPLPPSIPLSERTYSRVAEASMAVGRLDFAVQRLPNPSLLARPALRREAQSTSALEGTYAPLDEVLEADYLDEAQQSAELREVMNYVRAAEKGLRLINDRPICLSLIAELQHILVRGTRGDGYDAGRLRERHVYIGERHLGIEQSRFVPPPPGEDLINGVSEWEKWINAEDHIPILVKAAVGHYQFETLHPFSDGNGRMGRLVVTLQLVEAKSLSYPVLNLSPWLKEREDQYKDEMLRVSITGDYNAWVSFFCEGVIAQANNAVKKIEDLLAVRAEMIDMLRQKKVRGVALDIVDSLIGYPYITVSQAAELHKVTYPPPTMPSPN</sequence>